<dbReference type="EMBL" id="CAADFI010000049">
    <property type="protein sequence ID" value="VFJ93731.1"/>
    <property type="molecule type" value="Genomic_DNA"/>
</dbReference>
<proteinExistence type="predicted"/>
<evidence type="ECO:0000313" key="2">
    <source>
        <dbReference type="EMBL" id="VFJ92994.1"/>
    </source>
</evidence>
<dbReference type="EMBL" id="CAADFJ010000048">
    <property type="protein sequence ID" value="VFK00551.1"/>
    <property type="molecule type" value="Genomic_DNA"/>
</dbReference>
<accession>A0A450UKF8</accession>
<evidence type="ECO:0000313" key="3">
    <source>
        <dbReference type="EMBL" id="VFJ93731.1"/>
    </source>
</evidence>
<feature type="region of interest" description="Disordered" evidence="1">
    <location>
        <begin position="1"/>
        <end position="20"/>
    </location>
</feature>
<gene>
    <name evidence="2" type="ORF">BECKH772A_GA0070896_100516</name>
    <name evidence="3" type="ORF">BECKH772B_GA0070898_100496</name>
    <name evidence="4" type="ORF">BECKH772C_GA0070978_100486</name>
</gene>
<protein>
    <submittedName>
        <fullName evidence="2">Uncharacterized protein</fullName>
    </submittedName>
</protein>
<dbReference type="EMBL" id="CAADFG010000051">
    <property type="protein sequence ID" value="VFJ92994.1"/>
    <property type="molecule type" value="Genomic_DNA"/>
</dbReference>
<reference evidence="2" key="1">
    <citation type="submission" date="2019-02" db="EMBL/GenBank/DDBJ databases">
        <authorList>
            <person name="Gruber-Vodicka R. H."/>
            <person name="Seah K. B. B."/>
        </authorList>
    </citation>
    <scope>NUCLEOTIDE SEQUENCE</scope>
    <source>
        <strain evidence="4">BECK_SA2B12</strain>
        <strain evidence="2">BECK_SA2B15</strain>
        <strain evidence="3">BECK_SA2B20</strain>
    </source>
</reference>
<evidence type="ECO:0000313" key="4">
    <source>
        <dbReference type="EMBL" id="VFK00551.1"/>
    </source>
</evidence>
<dbReference type="AlphaFoldDB" id="A0A450UKF8"/>
<sequence>MPKKLFGNSQSTAAAPELRPAALRRGRKLRHVVHYNPYFLPHRALREPQSGRHLATIRISKQLLRAAGMPAKETSVAVWRAGVYLPDPTEFVVLFKVPSLKEI</sequence>
<organism evidence="2">
    <name type="scientific">Candidatus Kentrum eta</name>
    <dbReference type="NCBI Taxonomy" id="2126337"/>
    <lineage>
        <taxon>Bacteria</taxon>
        <taxon>Pseudomonadati</taxon>
        <taxon>Pseudomonadota</taxon>
        <taxon>Gammaproteobacteria</taxon>
        <taxon>Candidatus Kentrum</taxon>
    </lineage>
</organism>
<name>A0A450UKF8_9GAMM</name>
<evidence type="ECO:0000256" key="1">
    <source>
        <dbReference type="SAM" id="MobiDB-lite"/>
    </source>
</evidence>